<dbReference type="PANTHER" id="PTHR38459:SF1">
    <property type="entry name" value="PROPHAGE BACTOPRENOL-LINKED GLUCOSE TRANSLOCASE HOMOLOG"/>
    <property type="match status" value="1"/>
</dbReference>
<evidence type="ECO:0000256" key="3">
    <source>
        <dbReference type="ARBA" id="ARBA00022692"/>
    </source>
</evidence>
<comment type="similarity">
    <text evidence="2">Belongs to the GtrA family.</text>
</comment>
<organism evidence="8 9">
    <name type="scientific">Rossellomorea vietnamensis</name>
    <dbReference type="NCBI Taxonomy" id="218284"/>
    <lineage>
        <taxon>Bacteria</taxon>
        <taxon>Bacillati</taxon>
        <taxon>Bacillota</taxon>
        <taxon>Bacilli</taxon>
        <taxon>Bacillales</taxon>
        <taxon>Bacillaceae</taxon>
        <taxon>Rossellomorea</taxon>
    </lineage>
</organism>
<feature type="transmembrane region" description="Helical" evidence="6">
    <location>
        <begin position="82"/>
        <end position="105"/>
    </location>
</feature>
<dbReference type="GO" id="GO:0000271">
    <property type="term" value="P:polysaccharide biosynthetic process"/>
    <property type="evidence" value="ECO:0007669"/>
    <property type="project" value="InterPro"/>
</dbReference>
<dbReference type="AlphaFoldDB" id="A0A5D4KD52"/>
<accession>A0A5D4KD52</accession>
<evidence type="ECO:0000256" key="2">
    <source>
        <dbReference type="ARBA" id="ARBA00009399"/>
    </source>
</evidence>
<feature type="transmembrane region" description="Helical" evidence="6">
    <location>
        <begin position="43"/>
        <end position="62"/>
    </location>
</feature>
<feature type="transmembrane region" description="Helical" evidence="6">
    <location>
        <begin position="12"/>
        <end position="37"/>
    </location>
</feature>
<dbReference type="PANTHER" id="PTHR38459">
    <property type="entry name" value="PROPHAGE BACTOPRENOL-LINKED GLUCOSE TRANSLOCASE HOMOLOG"/>
    <property type="match status" value="1"/>
</dbReference>
<comment type="subcellular location">
    <subcellularLocation>
        <location evidence="1">Membrane</location>
        <topology evidence="1">Multi-pass membrane protein</topology>
    </subcellularLocation>
</comment>
<evidence type="ECO:0000313" key="8">
    <source>
        <dbReference type="EMBL" id="TYR74819.1"/>
    </source>
</evidence>
<evidence type="ECO:0000256" key="4">
    <source>
        <dbReference type="ARBA" id="ARBA00022989"/>
    </source>
</evidence>
<dbReference type="InterPro" id="IPR051401">
    <property type="entry name" value="GtrA_CellWall_Glycosyl"/>
</dbReference>
<gene>
    <name evidence="8" type="ORF">FZC79_13270</name>
</gene>
<evidence type="ECO:0000259" key="7">
    <source>
        <dbReference type="Pfam" id="PF04138"/>
    </source>
</evidence>
<feature type="domain" description="GtrA/DPMS transmembrane" evidence="7">
    <location>
        <begin position="14"/>
        <end position="139"/>
    </location>
</feature>
<evidence type="ECO:0000256" key="6">
    <source>
        <dbReference type="SAM" id="Phobius"/>
    </source>
</evidence>
<keyword evidence="5 6" id="KW-0472">Membrane</keyword>
<dbReference type="GO" id="GO:0005886">
    <property type="term" value="C:plasma membrane"/>
    <property type="evidence" value="ECO:0007669"/>
    <property type="project" value="TreeGrafter"/>
</dbReference>
<feature type="transmembrane region" description="Helical" evidence="6">
    <location>
        <begin position="117"/>
        <end position="138"/>
    </location>
</feature>
<dbReference type="RefSeq" id="WP_148947275.1">
    <property type="nucleotide sequence ID" value="NZ_JBNIKK010000004.1"/>
</dbReference>
<keyword evidence="3 6" id="KW-0812">Transmembrane</keyword>
<protein>
    <submittedName>
        <fullName evidence="8">GtrA family protein</fullName>
    </submittedName>
</protein>
<sequence>MAGNKSRGFFQLIQFSIIGIMNAFIDIFSLNLFLFLYPSEQGAVLVLFNTAAYTLAVSNSYFWNSRLTFKEGSRDGRVKLIFVIQALISLLISNAVFLGSVQLLGITSLQLFLVHNLSKALAMLLSSGASFLFMKYLVFRTEEESSVKGKRSRIR</sequence>
<dbReference type="Proteomes" id="UP000323317">
    <property type="component" value="Unassembled WGS sequence"/>
</dbReference>
<evidence type="ECO:0000256" key="1">
    <source>
        <dbReference type="ARBA" id="ARBA00004141"/>
    </source>
</evidence>
<reference evidence="8 9" key="1">
    <citation type="submission" date="2019-08" db="EMBL/GenBank/DDBJ databases">
        <title>Bacillus genomes from the desert of Cuatro Cienegas, Coahuila.</title>
        <authorList>
            <person name="Olmedo-Alvarez G."/>
        </authorList>
    </citation>
    <scope>NUCLEOTIDE SEQUENCE [LARGE SCALE GENOMIC DNA]</scope>
    <source>
        <strain evidence="8 9">CH40_1T</strain>
    </source>
</reference>
<evidence type="ECO:0000256" key="5">
    <source>
        <dbReference type="ARBA" id="ARBA00023136"/>
    </source>
</evidence>
<evidence type="ECO:0000313" key="9">
    <source>
        <dbReference type="Proteomes" id="UP000323317"/>
    </source>
</evidence>
<dbReference type="InterPro" id="IPR007267">
    <property type="entry name" value="GtrA_DPMS_TM"/>
</dbReference>
<comment type="caution">
    <text evidence="8">The sequence shown here is derived from an EMBL/GenBank/DDBJ whole genome shotgun (WGS) entry which is preliminary data.</text>
</comment>
<proteinExistence type="inferred from homology"/>
<name>A0A5D4KD52_9BACI</name>
<dbReference type="EMBL" id="VTEH01000010">
    <property type="protein sequence ID" value="TYR74819.1"/>
    <property type="molecule type" value="Genomic_DNA"/>
</dbReference>
<keyword evidence="4 6" id="KW-1133">Transmembrane helix</keyword>
<dbReference type="Pfam" id="PF04138">
    <property type="entry name" value="GtrA_DPMS_TM"/>
    <property type="match status" value="1"/>
</dbReference>